<dbReference type="AlphaFoldDB" id="A0A493SZV2"/>
<accession>A0A493SZV2</accession>
<name>A0A493SZV2_ANAPP</name>
<reference evidence="2" key="1">
    <citation type="submission" date="2017-10" db="EMBL/GenBank/DDBJ databases">
        <title>A new Pekin duck reference genome.</title>
        <authorList>
            <person name="Hou Z.-C."/>
            <person name="Zhou Z.-K."/>
            <person name="Zhu F."/>
            <person name="Hou S.-S."/>
        </authorList>
    </citation>
    <scope>NUCLEOTIDE SEQUENCE [LARGE SCALE GENOMIC DNA]</scope>
</reference>
<evidence type="ECO:0000313" key="1">
    <source>
        <dbReference type="Ensembl" id="ENSAPLP00000019132.1"/>
    </source>
</evidence>
<evidence type="ECO:0000313" key="2">
    <source>
        <dbReference type="Proteomes" id="UP000016666"/>
    </source>
</evidence>
<organism evidence="1 2">
    <name type="scientific">Anas platyrhynchos platyrhynchos</name>
    <name type="common">Northern mallard</name>
    <dbReference type="NCBI Taxonomy" id="8840"/>
    <lineage>
        <taxon>Eukaryota</taxon>
        <taxon>Metazoa</taxon>
        <taxon>Chordata</taxon>
        <taxon>Craniata</taxon>
        <taxon>Vertebrata</taxon>
        <taxon>Euteleostomi</taxon>
        <taxon>Archelosauria</taxon>
        <taxon>Archosauria</taxon>
        <taxon>Dinosauria</taxon>
        <taxon>Saurischia</taxon>
        <taxon>Theropoda</taxon>
        <taxon>Coelurosauria</taxon>
        <taxon>Aves</taxon>
        <taxon>Neognathae</taxon>
        <taxon>Galloanserae</taxon>
        <taxon>Anseriformes</taxon>
        <taxon>Anatidae</taxon>
        <taxon>Anatinae</taxon>
        <taxon>Anas</taxon>
    </lineage>
</organism>
<dbReference type="Proteomes" id="UP000016666">
    <property type="component" value="Unassembled WGS sequence"/>
</dbReference>
<reference evidence="1" key="3">
    <citation type="submission" date="2025-09" db="UniProtKB">
        <authorList>
            <consortium name="Ensembl"/>
        </authorList>
    </citation>
    <scope>IDENTIFICATION</scope>
</reference>
<protein>
    <submittedName>
        <fullName evidence="1">Uncharacterized protein</fullName>
    </submittedName>
</protein>
<reference evidence="1" key="2">
    <citation type="submission" date="2025-08" db="UniProtKB">
        <authorList>
            <consortium name="Ensembl"/>
        </authorList>
    </citation>
    <scope>IDENTIFICATION</scope>
</reference>
<sequence length="63" mass="6767">VKATLYGTYSMSYDLRCRGAKRLLEPRAAPCCLLAPWGPQMPGGSGATPLSHSTLGWFGVIRV</sequence>
<dbReference type="Ensembl" id="ENSAPLT00000039863.1">
    <property type="protein sequence ID" value="ENSAPLP00000019132.1"/>
    <property type="gene ID" value="ENSAPLG00000026074.1"/>
</dbReference>
<keyword evidence="2" id="KW-1185">Reference proteome</keyword>
<proteinExistence type="predicted"/>